<name>W6UDZ6_ECHGR</name>
<dbReference type="Proteomes" id="UP000019149">
    <property type="component" value="Unassembled WGS sequence"/>
</dbReference>
<protein>
    <submittedName>
        <fullName evidence="1">Uncharacterized protein</fullName>
    </submittedName>
</protein>
<dbReference type="EMBL" id="APAU02000041">
    <property type="protein sequence ID" value="EUB59620.1"/>
    <property type="molecule type" value="Genomic_DNA"/>
</dbReference>
<keyword evidence="2" id="KW-1185">Reference proteome</keyword>
<evidence type="ECO:0000313" key="1">
    <source>
        <dbReference type="EMBL" id="EUB59620.1"/>
    </source>
</evidence>
<evidence type="ECO:0000313" key="2">
    <source>
        <dbReference type="Proteomes" id="UP000019149"/>
    </source>
</evidence>
<sequence>MTMFWGPISFRQSTSFRSCSISLLNTHSRKSSGCTPSFPGKKQKLIVIFVEHLKKTWRLNAIPTMSNRKMHSSRSETAPIFGTKCCVVNAQITWTKCVNSGFQQCLNEAMVEQLINNDVT</sequence>
<organism evidence="1 2">
    <name type="scientific">Echinococcus granulosus</name>
    <name type="common">Hydatid tapeworm</name>
    <dbReference type="NCBI Taxonomy" id="6210"/>
    <lineage>
        <taxon>Eukaryota</taxon>
        <taxon>Metazoa</taxon>
        <taxon>Spiralia</taxon>
        <taxon>Lophotrochozoa</taxon>
        <taxon>Platyhelminthes</taxon>
        <taxon>Cestoda</taxon>
        <taxon>Eucestoda</taxon>
        <taxon>Cyclophyllidea</taxon>
        <taxon>Taeniidae</taxon>
        <taxon>Echinococcus</taxon>
        <taxon>Echinococcus granulosus group</taxon>
    </lineage>
</organism>
<comment type="caution">
    <text evidence="1">The sequence shown here is derived from an EMBL/GenBank/DDBJ whole genome shotgun (WGS) entry which is preliminary data.</text>
</comment>
<dbReference type="RefSeq" id="XP_024350816.1">
    <property type="nucleotide sequence ID" value="XM_024494768.1"/>
</dbReference>
<proteinExistence type="predicted"/>
<reference evidence="1 2" key="1">
    <citation type="journal article" date="2013" name="Nat. Genet.">
        <title>The genome of the hydatid tapeworm Echinococcus granulosus.</title>
        <authorList>
            <person name="Zheng H."/>
            <person name="Zhang W."/>
            <person name="Zhang L."/>
            <person name="Zhang Z."/>
            <person name="Li J."/>
            <person name="Lu G."/>
            <person name="Zhu Y."/>
            <person name="Wang Y."/>
            <person name="Huang Y."/>
            <person name="Liu J."/>
            <person name="Kang H."/>
            <person name="Chen J."/>
            <person name="Wang L."/>
            <person name="Chen A."/>
            <person name="Yu S."/>
            <person name="Gao Z."/>
            <person name="Jin L."/>
            <person name="Gu W."/>
            <person name="Wang Z."/>
            <person name="Zhao L."/>
            <person name="Shi B."/>
            <person name="Wen H."/>
            <person name="Lin R."/>
            <person name="Jones M.K."/>
            <person name="Brejova B."/>
            <person name="Vinar T."/>
            <person name="Zhao G."/>
            <person name="McManus D.P."/>
            <person name="Chen Z."/>
            <person name="Zhou Y."/>
            <person name="Wang S."/>
        </authorList>
    </citation>
    <scope>NUCLEOTIDE SEQUENCE [LARGE SCALE GENOMIC DNA]</scope>
</reference>
<accession>W6UDZ6</accession>
<dbReference type="CTD" id="36341234"/>
<gene>
    <name evidence="1" type="ORF">EGR_05519</name>
</gene>
<dbReference type="AlphaFoldDB" id="W6UDZ6"/>
<dbReference type="GeneID" id="36341234"/>
<dbReference type="KEGG" id="egl:EGR_05519"/>